<dbReference type="PANTHER" id="PTHR30354">
    <property type="entry name" value="GNT FAMILY GLUCONATE TRANSPORTER"/>
    <property type="match status" value="1"/>
</dbReference>
<feature type="transmembrane region" description="Helical" evidence="1">
    <location>
        <begin position="336"/>
        <end position="361"/>
    </location>
</feature>
<feature type="transmembrane region" description="Helical" evidence="1">
    <location>
        <begin position="142"/>
        <end position="161"/>
    </location>
</feature>
<evidence type="ECO:0000313" key="3">
    <source>
        <dbReference type="Proteomes" id="UP000679848"/>
    </source>
</evidence>
<evidence type="ECO:0000256" key="1">
    <source>
        <dbReference type="SAM" id="Phobius"/>
    </source>
</evidence>
<dbReference type="KEGG" id="pfaa:MM59RIKEN_27950"/>
<keyword evidence="1" id="KW-0472">Membrane</keyword>
<feature type="transmembrane region" description="Helical" evidence="1">
    <location>
        <begin position="182"/>
        <end position="206"/>
    </location>
</feature>
<sequence length="439" mass="46264">MTIAFSVIGILLAFGALIFAAYKKISMFLAAVLAAAIVALFGGLDVAASIVGAEGPFLIGMKDFVGSWLVVFAMGALLGALYDKSGATWRISSTLINKAGTQWTLLIYVLVGGLLVYGGIQVTVMIFVLLPFAKILFPKAGIPWYLFPGITGLAIATFAMGQMPGSLQMQNIIPSRLLGTELTAAPVEGILATLFMIIAGVGYLSWQCKRGRNDPAAAIENYQVQGGILDEKELEGRAPHFLVSLIPMVVTFVLINGFGVELLYGLGAGCILSVLMFWKALNGVHGVSDVLSEGFNNGIFPCIIIAAVVGVGKVVSATEVFALVQENIINLPLPGLLKVAAITTIIAGITGSASGGLTIALELFGETFVSWGYTPEIIHRVASIACGGLDTLPWNGTVVMLFALSGVSYKKGYLHVAVETVILPLLSLVPVFIYYSLTH</sequence>
<feature type="transmembrane region" description="Helical" evidence="1">
    <location>
        <begin position="416"/>
        <end position="437"/>
    </location>
</feature>
<keyword evidence="1" id="KW-1133">Transmembrane helix</keyword>
<dbReference type="AlphaFoldDB" id="A0A810QI13"/>
<feature type="transmembrane region" description="Helical" evidence="1">
    <location>
        <begin position="262"/>
        <end position="278"/>
    </location>
</feature>
<dbReference type="EMBL" id="AP023420">
    <property type="protein sequence ID" value="BCK85476.1"/>
    <property type="molecule type" value="Genomic_DNA"/>
</dbReference>
<keyword evidence="3" id="KW-1185">Reference proteome</keyword>
<reference evidence="2" key="1">
    <citation type="submission" date="2020-09" db="EMBL/GenBank/DDBJ databases">
        <title>New species isolated from human feces.</title>
        <authorList>
            <person name="Kitahara M."/>
            <person name="Shigeno Y."/>
            <person name="Shime M."/>
            <person name="Matsumoto Y."/>
            <person name="Nakamura S."/>
            <person name="Motooka D."/>
            <person name="Fukuoka S."/>
            <person name="Nishikawa H."/>
            <person name="Benno Y."/>
        </authorList>
    </citation>
    <scope>NUCLEOTIDE SEQUENCE</scope>
    <source>
        <strain evidence="2">MM59</strain>
    </source>
</reference>
<dbReference type="GO" id="GO:0015128">
    <property type="term" value="F:gluconate transmembrane transporter activity"/>
    <property type="evidence" value="ECO:0007669"/>
    <property type="project" value="InterPro"/>
</dbReference>
<evidence type="ECO:0000313" key="2">
    <source>
        <dbReference type="EMBL" id="BCK85476.1"/>
    </source>
</evidence>
<feature type="transmembrane region" description="Helical" evidence="1">
    <location>
        <begin position="238"/>
        <end position="255"/>
    </location>
</feature>
<feature type="transmembrane region" description="Helical" evidence="1">
    <location>
        <begin position="298"/>
        <end position="324"/>
    </location>
</feature>
<dbReference type="InterPro" id="IPR003474">
    <property type="entry name" value="Glcn_transporter"/>
</dbReference>
<dbReference type="Pfam" id="PF02447">
    <property type="entry name" value="GntP_permease"/>
    <property type="match status" value="1"/>
</dbReference>
<dbReference type="GO" id="GO:0005886">
    <property type="term" value="C:plasma membrane"/>
    <property type="evidence" value="ECO:0007669"/>
    <property type="project" value="TreeGrafter"/>
</dbReference>
<feature type="transmembrane region" description="Helical" evidence="1">
    <location>
        <begin position="103"/>
        <end position="130"/>
    </location>
</feature>
<organism evidence="2 3">
    <name type="scientific">Pusillibacter faecalis</name>
    <dbReference type="NCBI Taxonomy" id="2714358"/>
    <lineage>
        <taxon>Bacteria</taxon>
        <taxon>Bacillati</taxon>
        <taxon>Bacillota</taxon>
        <taxon>Clostridia</taxon>
        <taxon>Eubacteriales</taxon>
        <taxon>Oscillospiraceae</taxon>
        <taxon>Pusillibacter</taxon>
    </lineage>
</organism>
<name>A0A810QI13_9FIRM</name>
<accession>A0A810QI13</accession>
<gene>
    <name evidence="2" type="primary">gntP</name>
    <name evidence="2" type="ORF">MM59RIKEN_27950</name>
</gene>
<keyword evidence="1" id="KW-0812">Transmembrane</keyword>
<proteinExistence type="predicted"/>
<dbReference type="Proteomes" id="UP000679848">
    <property type="component" value="Chromosome"/>
</dbReference>
<protein>
    <submittedName>
        <fullName evidence="2">Transporter</fullName>
    </submittedName>
</protein>
<dbReference type="PANTHER" id="PTHR30354:SF7">
    <property type="entry name" value="BLL7963 PROTEIN"/>
    <property type="match status" value="1"/>
</dbReference>
<feature type="transmembrane region" description="Helical" evidence="1">
    <location>
        <begin position="29"/>
        <end position="52"/>
    </location>
</feature>
<feature type="transmembrane region" description="Helical" evidence="1">
    <location>
        <begin position="6"/>
        <end position="22"/>
    </location>
</feature>
<feature type="transmembrane region" description="Helical" evidence="1">
    <location>
        <begin position="64"/>
        <end position="82"/>
    </location>
</feature>
<dbReference type="RefSeq" id="WP_187030643.1">
    <property type="nucleotide sequence ID" value="NZ_AP023420.1"/>
</dbReference>